<proteinExistence type="predicted"/>
<reference evidence="3" key="1">
    <citation type="journal article" date="2010" name="Nat. Biotechnol.">
        <title>Draft genome sequence of the oilseed species Ricinus communis.</title>
        <authorList>
            <person name="Chan A.P."/>
            <person name="Crabtree J."/>
            <person name="Zhao Q."/>
            <person name="Lorenzi H."/>
            <person name="Orvis J."/>
            <person name="Puiu D."/>
            <person name="Melake-Berhan A."/>
            <person name="Jones K.M."/>
            <person name="Redman J."/>
            <person name="Chen G."/>
            <person name="Cahoon E.B."/>
            <person name="Gedil M."/>
            <person name="Stanke M."/>
            <person name="Haas B.J."/>
            <person name="Wortman J.R."/>
            <person name="Fraser-Liggett C.M."/>
            <person name="Ravel J."/>
            <person name="Rabinowicz P.D."/>
        </authorList>
    </citation>
    <scope>NUCLEOTIDE SEQUENCE [LARGE SCALE GENOMIC DNA]</scope>
    <source>
        <strain evidence="3">cv. Hale</strain>
    </source>
</reference>
<dbReference type="EMBL" id="EQ973830">
    <property type="protein sequence ID" value="EEF43742.1"/>
    <property type="molecule type" value="Genomic_DNA"/>
</dbReference>
<feature type="region of interest" description="Disordered" evidence="1">
    <location>
        <begin position="1"/>
        <end position="92"/>
    </location>
</feature>
<evidence type="ECO:0000313" key="3">
    <source>
        <dbReference type="Proteomes" id="UP000008311"/>
    </source>
</evidence>
<name>B9RY50_RICCO</name>
<evidence type="ECO:0000313" key="2">
    <source>
        <dbReference type="EMBL" id="EEF43742.1"/>
    </source>
</evidence>
<gene>
    <name evidence="2" type="ORF">RCOM_0814480</name>
</gene>
<feature type="compositionally biased region" description="Basic and acidic residues" evidence="1">
    <location>
        <begin position="24"/>
        <end position="44"/>
    </location>
</feature>
<dbReference type="Proteomes" id="UP000008311">
    <property type="component" value="Unassembled WGS sequence"/>
</dbReference>
<organism evidence="2 3">
    <name type="scientific">Ricinus communis</name>
    <name type="common">Castor bean</name>
    <dbReference type="NCBI Taxonomy" id="3988"/>
    <lineage>
        <taxon>Eukaryota</taxon>
        <taxon>Viridiplantae</taxon>
        <taxon>Streptophyta</taxon>
        <taxon>Embryophyta</taxon>
        <taxon>Tracheophyta</taxon>
        <taxon>Spermatophyta</taxon>
        <taxon>Magnoliopsida</taxon>
        <taxon>eudicotyledons</taxon>
        <taxon>Gunneridae</taxon>
        <taxon>Pentapetalae</taxon>
        <taxon>rosids</taxon>
        <taxon>fabids</taxon>
        <taxon>Malpighiales</taxon>
        <taxon>Euphorbiaceae</taxon>
        <taxon>Acalyphoideae</taxon>
        <taxon>Acalypheae</taxon>
        <taxon>Ricinus</taxon>
    </lineage>
</organism>
<dbReference type="KEGG" id="rcu:8275354"/>
<dbReference type="AlphaFoldDB" id="B9RY50"/>
<dbReference type="PANTHER" id="PTHR36756">
    <property type="entry name" value="EXPRESSED PROTEIN"/>
    <property type="match status" value="1"/>
</dbReference>
<dbReference type="PANTHER" id="PTHR36756:SF1">
    <property type="entry name" value="EXPRESSED PROTEIN"/>
    <property type="match status" value="1"/>
</dbReference>
<protein>
    <submittedName>
        <fullName evidence="2">Uncharacterized protein</fullName>
    </submittedName>
</protein>
<dbReference type="OrthoDB" id="1938010at2759"/>
<evidence type="ECO:0000256" key="1">
    <source>
        <dbReference type="SAM" id="MobiDB-lite"/>
    </source>
</evidence>
<keyword evidence="3" id="KW-1185">Reference proteome</keyword>
<accession>B9RY50</accession>
<sequence>MEGSTRRLPKWMVGPSVSFADTNEDMKKKEKEKKTKENKRRAEEYGEPTNSFSLTKTKREKDDNDDGGGGDGLSRKVSKKRKPQNAVFTDEEDFEPDLTVEDLVTIAHEYVKLNHDSESRNTEVATCRTEHVQSTAACASEESLINVTRTGDPAQDMLHLFLGPLLKKPLESIKTQNVIDDIVLVSDLKNQNHNDAPQQMLPLSNMKKKTSLKNKVSLFLD</sequence>
<dbReference type="InParanoid" id="B9RY50"/>